<evidence type="ECO:0000256" key="5">
    <source>
        <dbReference type="SAM" id="Phobius"/>
    </source>
</evidence>
<keyword evidence="6" id="KW-0732">Signal</keyword>
<evidence type="ECO:0000313" key="8">
    <source>
        <dbReference type="Proteomes" id="UP000278807"/>
    </source>
</evidence>
<dbReference type="InterPro" id="IPR002293">
    <property type="entry name" value="AA/rel_permease1"/>
</dbReference>
<proteinExistence type="predicted"/>
<reference evidence="7 8" key="2">
    <citation type="submission" date="2018-11" db="EMBL/GenBank/DDBJ databases">
        <authorList>
            <consortium name="Pathogen Informatics"/>
        </authorList>
    </citation>
    <scope>NUCLEOTIDE SEQUENCE [LARGE SCALE GENOMIC DNA]</scope>
</reference>
<dbReference type="PANTHER" id="PTHR11785:SF528">
    <property type="entry name" value="AMINO ACID TRANSPORTER PROTEIN JHI-21"/>
    <property type="match status" value="1"/>
</dbReference>
<evidence type="ECO:0000256" key="4">
    <source>
        <dbReference type="ARBA" id="ARBA00023136"/>
    </source>
</evidence>
<evidence type="ECO:0000256" key="1">
    <source>
        <dbReference type="ARBA" id="ARBA00004141"/>
    </source>
</evidence>
<feature type="chain" id="PRO_5043131906" evidence="6">
    <location>
        <begin position="18"/>
        <end position="102"/>
    </location>
</feature>
<evidence type="ECO:0000256" key="3">
    <source>
        <dbReference type="ARBA" id="ARBA00022989"/>
    </source>
</evidence>
<dbReference type="OrthoDB" id="3257095at2759"/>
<dbReference type="Gene3D" id="1.20.1740.10">
    <property type="entry name" value="Amino acid/polyamine transporter I"/>
    <property type="match status" value="1"/>
</dbReference>
<organism evidence="9">
    <name type="scientific">Rodentolepis nana</name>
    <name type="common">Dwarf tapeworm</name>
    <name type="synonym">Hymenolepis nana</name>
    <dbReference type="NCBI Taxonomy" id="102285"/>
    <lineage>
        <taxon>Eukaryota</taxon>
        <taxon>Metazoa</taxon>
        <taxon>Spiralia</taxon>
        <taxon>Lophotrochozoa</taxon>
        <taxon>Platyhelminthes</taxon>
        <taxon>Cestoda</taxon>
        <taxon>Eucestoda</taxon>
        <taxon>Cyclophyllidea</taxon>
        <taxon>Hymenolepididae</taxon>
        <taxon>Rodentolepis</taxon>
    </lineage>
</organism>
<dbReference type="Proteomes" id="UP000278807">
    <property type="component" value="Unassembled WGS sequence"/>
</dbReference>
<comment type="subcellular location">
    <subcellularLocation>
        <location evidence="1">Membrane</location>
        <topology evidence="1">Multi-pass membrane protein</topology>
    </subcellularLocation>
</comment>
<name>A0A0R3TJ53_RODNA</name>
<evidence type="ECO:0000256" key="6">
    <source>
        <dbReference type="SAM" id="SignalP"/>
    </source>
</evidence>
<reference evidence="9" key="1">
    <citation type="submission" date="2017-02" db="UniProtKB">
        <authorList>
            <consortium name="WormBaseParasite"/>
        </authorList>
    </citation>
    <scope>IDENTIFICATION</scope>
</reference>
<dbReference type="AlphaFoldDB" id="A0A0R3TJ53"/>
<evidence type="ECO:0000313" key="9">
    <source>
        <dbReference type="WBParaSite" id="HNAJ_0000709401-mRNA-1"/>
    </source>
</evidence>
<sequence length="102" mass="11067">MWIVPGLFSLLGALVYAELGVRIQRSVGEYAYILEAFGGLPALVVMWVNFVVIGGDSCATNALAFAEYIYNLFIQVVPIPFHILSMVAICGLSNLCNQLLPS</sequence>
<dbReference type="WBParaSite" id="HNAJ_0000709401-mRNA-1">
    <property type="protein sequence ID" value="HNAJ_0000709401-mRNA-1"/>
    <property type="gene ID" value="HNAJ_0000709401"/>
</dbReference>
<keyword evidence="4 5" id="KW-0472">Membrane</keyword>
<dbReference type="PANTHER" id="PTHR11785">
    <property type="entry name" value="AMINO ACID TRANSPORTER"/>
    <property type="match status" value="1"/>
</dbReference>
<evidence type="ECO:0000256" key="2">
    <source>
        <dbReference type="ARBA" id="ARBA00022692"/>
    </source>
</evidence>
<dbReference type="GO" id="GO:0015179">
    <property type="term" value="F:L-amino acid transmembrane transporter activity"/>
    <property type="evidence" value="ECO:0007669"/>
    <property type="project" value="TreeGrafter"/>
</dbReference>
<dbReference type="GO" id="GO:0016020">
    <property type="term" value="C:membrane"/>
    <property type="evidence" value="ECO:0007669"/>
    <property type="project" value="UniProtKB-SubCell"/>
</dbReference>
<dbReference type="Pfam" id="PF13520">
    <property type="entry name" value="AA_permease_2"/>
    <property type="match status" value="1"/>
</dbReference>
<gene>
    <name evidence="7" type="ORF">HNAJ_LOCUS7090</name>
</gene>
<accession>A0A0R3TJ53</accession>
<evidence type="ECO:0000313" key="7">
    <source>
        <dbReference type="EMBL" id="VDO02950.1"/>
    </source>
</evidence>
<dbReference type="STRING" id="102285.A0A0R3TJ53"/>
<keyword evidence="2 5" id="KW-0812">Transmembrane</keyword>
<keyword evidence="3 5" id="KW-1133">Transmembrane helix</keyword>
<feature type="transmembrane region" description="Helical" evidence="5">
    <location>
        <begin position="72"/>
        <end position="95"/>
    </location>
</feature>
<protein>
    <submittedName>
        <fullName evidence="9">Amino acid permease</fullName>
    </submittedName>
</protein>
<dbReference type="EMBL" id="UZAE01010403">
    <property type="protein sequence ID" value="VDO02950.1"/>
    <property type="molecule type" value="Genomic_DNA"/>
</dbReference>
<dbReference type="InterPro" id="IPR050598">
    <property type="entry name" value="AminoAcid_Transporter"/>
</dbReference>
<feature type="signal peptide" evidence="6">
    <location>
        <begin position="1"/>
        <end position="17"/>
    </location>
</feature>
<keyword evidence="8" id="KW-1185">Reference proteome</keyword>
<feature type="transmembrane region" description="Helical" evidence="5">
    <location>
        <begin position="30"/>
        <end position="52"/>
    </location>
</feature>